<reference evidence="2" key="1">
    <citation type="submission" date="2014-10" db="EMBL/GenBank/DDBJ databases">
        <authorList>
            <person name="King R."/>
        </authorList>
    </citation>
    <scope>NUCLEOTIDE SEQUENCE [LARGE SCALE GENOMIC DNA]</scope>
    <source>
        <strain evidence="2">A3/5</strain>
    </source>
</reference>
<evidence type="ECO:0000313" key="2">
    <source>
        <dbReference type="Proteomes" id="UP000245910"/>
    </source>
</evidence>
<dbReference type="AlphaFoldDB" id="A0A2L2TAU1"/>
<dbReference type="Proteomes" id="UP000245910">
    <property type="component" value="Chromosome II"/>
</dbReference>
<keyword evidence="2" id="KW-1185">Reference proteome</keyword>
<evidence type="ECO:0000313" key="1">
    <source>
        <dbReference type="EMBL" id="CEI61447.1"/>
    </source>
</evidence>
<organism evidence="1 2">
    <name type="scientific">Fusarium venenatum</name>
    <dbReference type="NCBI Taxonomy" id="56646"/>
    <lineage>
        <taxon>Eukaryota</taxon>
        <taxon>Fungi</taxon>
        <taxon>Dikarya</taxon>
        <taxon>Ascomycota</taxon>
        <taxon>Pezizomycotina</taxon>
        <taxon>Sordariomycetes</taxon>
        <taxon>Hypocreomycetidae</taxon>
        <taxon>Hypocreales</taxon>
        <taxon>Nectriaceae</taxon>
        <taxon>Fusarium</taxon>
    </lineage>
</organism>
<accession>A0A2L2TAU1</accession>
<protein>
    <submittedName>
        <fullName evidence="1">Uncharacterized protein</fullName>
    </submittedName>
</protein>
<dbReference type="EMBL" id="LN649230">
    <property type="protein sequence ID" value="CEI61447.1"/>
    <property type="molecule type" value="Genomic_DNA"/>
</dbReference>
<name>A0A2L2TAU1_9HYPO</name>
<proteinExistence type="predicted"/>
<sequence length="68" mass="7916">MSRQEPKNHYERIDQHVMTHWNSAPNSTIETTPDKGLMLAQFVACHSYPSIFSTYELTKSILPYQNCQ</sequence>